<dbReference type="PANTHER" id="PTHR11106:SF27">
    <property type="entry name" value="MACRO DOMAIN-CONTAINING PROTEIN"/>
    <property type="match status" value="1"/>
</dbReference>
<evidence type="ECO:0000256" key="2">
    <source>
        <dbReference type="HAMAP-Rule" id="MF_01205"/>
    </source>
</evidence>
<dbReference type="InterPro" id="IPR043472">
    <property type="entry name" value="Macro_dom-like"/>
</dbReference>
<keyword evidence="1 2" id="KW-0378">Hydrolase</keyword>
<dbReference type="Gene3D" id="3.40.220.10">
    <property type="entry name" value="Leucine Aminopeptidase, subunit E, domain 1"/>
    <property type="match status" value="1"/>
</dbReference>
<dbReference type="CDD" id="cd02908">
    <property type="entry name" value="Macro_OAADPr_deacetylase"/>
    <property type="match status" value="1"/>
</dbReference>
<dbReference type="EMBL" id="JAEPBH010000037">
    <property type="protein sequence ID" value="MBK4716344.1"/>
    <property type="molecule type" value="Genomic_DNA"/>
</dbReference>
<accession>A0A8K0Y076</accession>
<dbReference type="Proteomes" id="UP000659047">
    <property type="component" value="Unassembled WGS sequence"/>
</dbReference>
<comment type="subunit">
    <text evidence="2">Homodimer. Interacts with RNase III.</text>
</comment>
<dbReference type="PANTHER" id="PTHR11106">
    <property type="entry name" value="GANGLIOSIDE INDUCED DIFFERENTIATION ASSOCIATED PROTEIN 2-RELATED"/>
    <property type="match status" value="1"/>
</dbReference>
<comment type="catalytic activity">
    <reaction evidence="2">
        <text>2''-O-acetyl-ADP-D-ribose + H2O = ADP-D-ribose + acetate + H(+)</text>
        <dbReference type="Rhea" id="RHEA:57060"/>
        <dbReference type="ChEBI" id="CHEBI:15377"/>
        <dbReference type="ChEBI" id="CHEBI:15378"/>
        <dbReference type="ChEBI" id="CHEBI:30089"/>
        <dbReference type="ChEBI" id="CHEBI:57967"/>
        <dbReference type="ChEBI" id="CHEBI:83767"/>
        <dbReference type="EC" id="3.1.1.106"/>
    </reaction>
</comment>
<evidence type="ECO:0000313" key="4">
    <source>
        <dbReference type="EMBL" id="MBK4716344.1"/>
    </source>
</evidence>
<comment type="similarity">
    <text evidence="2">Belongs to the MacroD-type family. YmdB subfamily.</text>
</comment>
<dbReference type="NCBIfam" id="NF001664">
    <property type="entry name" value="PRK00431.1-6"/>
    <property type="match status" value="1"/>
</dbReference>
<feature type="binding site" evidence="2">
    <location>
        <begin position="33"/>
        <end position="35"/>
    </location>
    <ligand>
        <name>substrate</name>
    </ligand>
</feature>
<dbReference type="AlphaFoldDB" id="A0A8K0Y076"/>
<dbReference type="HAMAP" id="MF_01205">
    <property type="entry name" value="YmdB"/>
    <property type="match status" value="1"/>
</dbReference>
<name>A0A8K0Y076_9ENTR</name>
<dbReference type="GO" id="GO:0008428">
    <property type="term" value="F:ribonuclease inhibitor activity"/>
    <property type="evidence" value="ECO:0007669"/>
    <property type="project" value="UniProtKB-UniRule"/>
</dbReference>
<dbReference type="SMART" id="SM00506">
    <property type="entry name" value="A1pp"/>
    <property type="match status" value="1"/>
</dbReference>
<dbReference type="PROSITE" id="PS51154">
    <property type="entry name" value="MACRO"/>
    <property type="match status" value="1"/>
</dbReference>
<keyword evidence="5" id="KW-1185">Reference proteome</keyword>
<comment type="caution">
    <text evidence="2">Lacks conserved residue(s) required for the propagation of feature annotation.</text>
</comment>
<dbReference type="GO" id="GO:0042278">
    <property type="term" value="P:purine nucleoside metabolic process"/>
    <property type="evidence" value="ECO:0007669"/>
    <property type="project" value="UniProtKB-UniRule"/>
</dbReference>
<feature type="binding site" evidence="2">
    <location>
        <position position="25"/>
    </location>
    <ligand>
        <name>substrate</name>
    </ligand>
</feature>
<evidence type="ECO:0000256" key="1">
    <source>
        <dbReference type="ARBA" id="ARBA00022801"/>
    </source>
</evidence>
<protein>
    <recommendedName>
        <fullName evidence="2">O-acetyl-ADP-ribose deacetylase</fullName>
        <ecNumber evidence="2">3.1.1.106</ecNumber>
    </recommendedName>
    <alternativeName>
        <fullName evidence="2">Regulator of RNase III activity</fullName>
    </alternativeName>
</protein>
<feature type="binding site" evidence="2">
    <location>
        <begin position="11"/>
        <end position="12"/>
    </location>
    <ligand>
        <name>substrate</name>
    </ligand>
</feature>
<dbReference type="InterPro" id="IPR002589">
    <property type="entry name" value="Macro_dom"/>
</dbReference>
<dbReference type="NCBIfam" id="NF001660">
    <property type="entry name" value="PRK00431.1-1"/>
    <property type="match status" value="1"/>
</dbReference>
<dbReference type="EC" id="3.1.1.106" evidence="2"/>
<evidence type="ECO:0000313" key="5">
    <source>
        <dbReference type="Proteomes" id="UP000659047"/>
    </source>
</evidence>
<sequence length="177" mass="18987">MQQRISVAEGDITRLRVEVIVNAANRSLMGGGGVDGAIHRAAGPALLAECREIRQRHGDCPPGEAVITGAGALAAKAVVHAVGPVWQGGGKGEQALLASAYRNSLQLVSDNGFHTVAFPAISTGAWGYPRPAAAEIALNVVRHFLRTHRLPQHVYFVCYDEENTRLYRRLLAQTAEE</sequence>
<reference evidence="4" key="1">
    <citation type="submission" date="2021-01" db="EMBL/GenBank/DDBJ databases">
        <title>Intestinitalea alba gen. nov., sp. nov., a novel genus of the family Enterobacteriaceae, isolated from the gut of the plastic-eating mealworm Tenebrio molitor L.</title>
        <authorList>
            <person name="Yang Y."/>
        </authorList>
    </citation>
    <scope>NUCLEOTIDE SEQUENCE</scope>
    <source>
        <strain evidence="4">BIT-L3</strain>
    </source>
</reference>
<proteinExistence type="inferred from homology"/>
<organism evidence="4 5">
    <name type="scientific">Tenebrionibacter intestinalis</name>
    <dbReference type="NCBI Taxonomy" id="2799638"/>
    <lineage>
        <taxon>Bacteria</taxon>
        <taxon>Pseudomonadati</taxon>
        <taxon>Pseudomonadota</taxon>
        <taxon>Gammaproteobacteria</taxon>
        <taxon>Enterobacterales</taxon>
        <taxon>Enterobacteriaceae</taxon>
        <taxon>Tenebrionibacter/Tenebrionicola group</taxon>
        <taxon>Tenebrionibacter</taxon>
    </lineage>
</organism>
<gene>
    <name evidence="2 4" type="primary">ymdB</name>
    <name evidence="4" type="ORF">JJB97_13615</name>
</gene>
<dbReference type="Pfam" id="PF01661">
    <property type="entry name" value="Macro"/>
    <property type="match status" value="1"/>
</dbReference>
<comment type="function">
    <text evidence="2">Deacetylates O-acetyl-ADP ribose to yield ADP-ribose and free acetate. Down-regulates ribonuclease 3 (RNase III) activity. Acts by interacting directly with the region of the ribonuclease that is required for dimerization/activation.</text>
</comment>
<feature type="domain" description="Macro" evidence="3">
    <location>
        <begin position="1"/>
        <end position="175"/>
    </location>
</feature>
<comment type="catalytic activity">
    <reaction evidence="2">
        <text>3''-O-acetyl-ADP-D-ribose + H2O = ADP-D-ribose + acetate + H(+)</text>
        <dbReference type="Rhea" id="RHEA:59244"/>
        <dbReference type="ChEBI" id="CHEBI:15377"/>
        <dbReference type="ChEBI" id="CHEBI:15378"/>
        <dbReference type="ChEBI" id="CHEBI:30089"/>
        <dbReference type="ChEBI" id="CHEBI:57967"/>
        <dbReference type="ChEBI" id="CHEBI:142723"/>
        <dbReference type="EC" id="3.1.1.106"/>
    </reaction>
</comment>
<dbReference type="SUPFAM" id="SSF52949">
    <property type="entry name" value="Macro domain-like"/>
    <property type="match status" value="1"/>
</dbReference>
<dbReference type="RefSeq" id="WP_238714581.1">
    <property type="nucleotide sequence ID" value="NZ_JAEPBH010000037.1"/>
</dbReference>
<evidence type="ECO:0000259" key="3">
    <source>
        <dbReference type="PROSITE" id="PS51154"/>
    </source>
</evidence>
<dbReference type="GO" id="GO:0061463">
    <property type="term" value="F:O-acetyl-ADP-ribose deacetylase activity"/>
    <property type="evidence" value="ECO:0007669"/>
    <property type="project" value="UniProtKB-EC"/>
</dbReference>
<feature type="active site" description="Proton acceptor" evidence="2">
    <location>
        <position position="35"/>
    </location>
</feature>
<comment type="caution">
    <text evidence="4">The sequence shown here is derived from an EMBL/GenBank/DDBJ whole genome shotgun (WGS) entry which is preliminary data.</text>
</comment>
<dbReference type="InterPro" id="IPR024900">
    <property type="entry name" value="O-Ac-ADP-ribose_deAcase"/>
</dbReference>
<dbReference type="GO" id="GO:0001883">
    <property type="term" value="F:purine nucleoside binding"/>
    <property type="evidence" value="ECO:0007669"/>
    <property type="project" value="UniProtKB-UniRule"/>
</dbReference>